<dbReference type="FunFam" id="3.20.20.70:FF:000009">
    <property type="entry name" value="1-(5-phosphoribosyl)-5-[(5-phosphoribosylamino)methylideneamino] imidazole-4-carboxamide isomerase"/>
    <property type="match status" value="1"/>
</dbReference>
<dbReference type="InterPro" id="IPR044524">
    <property type="entry name" value="Isoase_HisA-like"/>
</dbReference>
<keyword evidence="6 9" id="KW-0028">Amino-acid biosynthesis</keyword>
<evidence type="ECO:0000256" key="1">
    <source>
        <dbReference type="ARBA" id="ARBA00000901"/>
    </source>
</evidence>
<evidence type="ECO:0000256" key="11">
    <source>
        <dbReference type="RuleBase" id="RU003658"/>
    </source>
</evidence>
<dbReference type="GO" id="GO:0000105">
    <property type="term" value="P:L-histidine biosynthetic process"/>
    <property type="evidence" value="ECO:0007669"/>
    <property type="project" value="UniProtKB-UniRule"/>
</dbReference>
<dbReference type="InterPro" id="IPR013785">
    <property type="entry name" value="Aldolase_TIM"/>
</dbReference>
<comment type="catalytic activity">
    <reaction evidence="1 9 11">
        <text>1-(5-phospho-beta-D-ribosyl)-5-[(5-phospho-beta-D-ribosylamino)methylideneamino]imidazole-4-carboxamide = 5-[(5-phospho-1-deoxy-D-ribulos-1-ylimino)methylamino]-1-(5-phospho-beta-D-ribosyl)imidazole-4-carboxamide</text>
        <dbReference type="Rhea" id="RHEA:15469"/>
        <dbReference type="ChEBI" id="CHEBI:58435"/>
        <dbReference type="ChEBI" id="CHEBI:58525"/>
        <dbReference type="EC" id="5.3.1.16"/>
    </reaction>
</comment>
<accession>A0A9D2GV38</accession>
<proteinExistence type="inferred from homology"/>
<comment type="caution">
    <text evidence="12">The sequence shown here is derived from an EMBL/GenBank/DDBJ whole genome shotgun (WGS) entry which is preliminary data.</text>
</comment>
<comment type="subcellular location">
    <subcellularLocation>
        <location evidence="2 9 11">Cytoplasm</location>
    </subcellularLocation>
</comment>
<dbReference type="Gene3D" id="3.20.20.70">
    <property type="entry name" value="Aldolase class I"/>
    <property type="match status" value="1"/>
</dbReference>
<dbReference type="AlphaFoldDB" id="A0A9D2GV38"/>
<reference evidence="12" key="1">
    <citation type="journal article" date="2021" name="PeerJ">
        <title>Extensive microbial diversity within the chicken gut microbiome revealed by metagenomics and culture.</title>
        <authorList>
            <person name="Gilroy R."/>
            <person name="Ravi A."/>
            <person name="Getino M."/>
            <person name="Pursley I."/>
            <person name="Horton D.L."/>
            <person name="Alikhan N.F."/>
            <person name="Baker D."/>
            <person name="Gharbi K."/>
            <person name="Hall N."/>
            <person name="Watson M."/>
            <person name="Adriaenssens E.M."/>
            <person name="Foster-Nyarko E."/>
            <person name="Jarju S."/>
            <person name="Secka A."/>
            <person name="Antonio M."/>
            <person name="Oren A."/>
            <person name="Chaudhuri R.R."/>
            <person name="La Ragione R."/>
            <person name="Hildebrand F."/>
            <person name="Pallen M.J."/>
        </authorList>
    </citation>
    <scope>NUCLEOTIDE SEQUENCE</scope>
    <source>
        <strain evidence="12">ChiW4-1371</strain>
    </source>
</reference>
<evidence type="ECO:0000256" key="3">
    <source>
        <dbReference type="ARBA" id="ARBA00005133"/>
    </source>
</evidence>
<dbReference type="SUPFAM" id="SSF51366">
    <property type="entry name" value="Ribulose-phoshate binding barrel"/>
    <property type="match status" value="1"/>
</dbReference>
<dbReference type="InterPro" id="IPR006063">
    <property type="entry name" value="HisA_bact_arch"/>
</dbReference>
<evidence type="ECO:0000256" key="10">
    <source>
        <dbReference type="RuleBase" id="RU003657"/>
    </source>
</evidence>
<dbReference type="GO" id="GO:0000162">
    <property type="term" value="P:L-tryptophan biosynthetic process"/>
    <property type="evidence" value="ECO:0007669"/>
    <property type="project" value="TreeGrafter"/>
</dbReference>
<dbReference type="PANTHER" id="PTHR43090:SF2">
    <property type="entry name" value="1-(5-PHOSPHORIBOSYL)-5-[(5-PHOSPHORIBOSYLAMINO)METHYLIDENEAMINO] IMIDAZOLE-4-CARBOXAMIDE ISOMERASE"/>
    <property type="match status" value="1"/>
</dbReference>
<evidence type="ECO:0000256" key="8">
    <source>
        <dbReference type="ARBA" id="ARBA00023235"/>
    </source>
</evidence>
<evidence type="ECO:0000256" key="9">
    <source>
        <dbReference type="HAMAP-Rule" id="MF_01014"/>
    </source>
</evidence>
<dbReference type="NCBIfam" id="TIGR00007">
    <property type="entry name" value="1-(5-phosphoribosyl)-5-[(5-phosphoribosylamino)methylideneamino]imidazole-4-carboxamide isomerase"/>
    <property type="match status" value="1"/>
</dbReference>
<dbReference type="InterPro" id="IPR011060">
    <property type="entry name" value="RibuloseP-bd_barrel"/>
</dbReference>
<dbReference type="PANTHER" id="PTHR43090">
    <property type="entry name" value="1-(5-PHOSPHORIBOSYL)-5-[(5-PHOSPHORIBOSYLAMINO)METHYLIDENEAMINO] IMIDAZOLE-4-CARBOXAMIDE ISOMERASE"/>
    <property type="match status" value="1"/>
</dbReference>
<evidence type="ECO:0000256" key="2">
    <source>
        <dbReference type="ARBA" id="ARBA00004496"/>
    </source>
</evidence>
<dbReference type="Pfam" id="PF00977">
    <property type="entry name" value="His_biosynth"/>
    <property type="match status" value="1"/>
</dbReference>
<evidence type="ECO:0000313" key="13">
    <source>
        <dbReference type="Proteomes" id="UP000824176"/>
    </source>
</evidence>
<evidence type="ECO:0000256" key="6">
    <source>
        <dbReference type="ARBA" id="ARBA00022605"/>
    </source>
</evidence>
<dbReference type="EC" id="5.3.1.16" evidence="9 11"/>
<dbReference type="InterPro" id="IPR006062">
    <property type="entry name" value="His_biosynth"/>
</dbReference>
<gene>
    <name evidence="9 12" type="primary">hisA</name>
    <name evidence="12" type="ORF">H9804_07505</name>
</gene>
<dbReference type="Proteomes" id="UP000824176">
    <property type="component" value="Unassembled WGS sequence"/>
</dbReference>
<dbReference type="InterPro" id="IPR023016">
    <property type="entry name" value="HisA/PriA"/>
</dbReference>
<dbReference type="GO" id="GO:0005737">
    <property type="term" value="C:cytoplasm"/>
    <property type="evidence" value="ECO:0007669"/>
    <property type="project" value="UniProtKB-SubCell"/>
</dbReference>
<dbReference type="HAMAP" id="MF_01014">
    <property type="entry name" value="HisA"/>
    <property type="match status" value="1"/>
</dbReference>
<dbReference type="GO" id="GO:0003949">
    <property type="term" value="F:1-(5-phosphoribosyl)-5-[(5-phosphoribosylamino)methylideneamino]imidazole-4-carboxamide isomerase activity"/>
    <property type="evidence" value="ECO:0007669"/>
    <property type="project" value="UniProtKB-UniRule"/>
</dbReference>
<sequence>MIIIPAIDLIDAKVVRLKKGIMEDATEYGHDPRDIALMFAELGVQRLHIVDLNGARTGENQNFDIIKEIVEKSKLQIEVGGGIRDMARLDAYMDMGVSYAILGTVAVKDPDFVKAAAEKYPDKIILGIDAKNMMVATEGWYEESKLSVFDVINRYEGCQIDSVIFTDIEKDGMLAGINVEQIKQVADKSLFPVIASGGVSGIEDIKLLKSMAHKNIKGCIVGKAIYENKINLEEVFNQGK</sequence>
<evidence type="ECO:0000256" key="7">
    <source>
        <dbReference type="ARBA" id="ARBA00023102"/>
    </source>
</evidence>
<feature type="active site" description="Proton acceptor" evidence="9">
    <location>
        <position position="8"/>
    </location>
</feature>
<comment type="similarity">
    <text evidence="4 9 10">Belongs to the HisA/HisF family.</text>
</comment>
<evidence type="ECO:0000313" key="12">
    <source>
        <dbReference type="EMBL" id="HIZ89776.1"/>
    </source>
</evidence>
<evidence type="ECO:0000256" key="5">
    <source>
        <dbReference type="ARBA" id="ARBA00022490"/>
    </source>
</evidence>
<evidence type="ECO:0000256" key="4">
    <source>
        <dbReference type="ARBA" id="ARBA00009667"/>
    </source>
</evidence>
<keyword evidence="8 9" id="KW-0413">Isomerase</keyword>
<keyword evidence="5 9" id="KW-0963">Cytoplasm</keyword>
<dbReference type="EMBL" id="DXAQ01000117">
    <property type="protein sequence ID" value="HIZ89776.1"/>
    <property type="molecule type" value="Genomic_DNA"/>
</dbReference>
<name>A0A9D2GV38_9BACT</name>
<dbReference type="CDD" id="cd04732">
    <property type="entry name" value="HisA"/>
    <property type="match status" value="1"/>
</dbReference>
<comment type="pathway">
    <text evidence="3 9 11">Amino-acid biosynthesis; L-histidine biosynthesis; L-histidine from 5-phospho-alpha-D-ribose 1-diphosphate: step 4/9.</text>
</comment>
<organism evidence="12 13">
    <name type="scientific">Candidatus Mucispirillum faecigallinarum</name>
    <dbReference type="NCBI Taxonomy" id="2838699"/>
    <lineage>
        <taxon>Bacteria</taxon>
        <taxon>Pseudomonadati</taxon>
        <taxon>Deferribacterota</taxon>
        <taxon>Deferribacteres</taxon>
        <taxon>Deferribacterales</taxon>
        <taxon>Mucispirillaceae</taxon>
        <taxon>Mucispirillum</taxon>
    </lineage>
</organism>
<reference evidence="12" key="2">
    <citation type="submission" date="2021-04" db="EMBL/GenBank/DDBJ databases">
        <authorList>
            <person name="Gilroy R."/>
        </authorList>
    </citation>
    <scope>NUCLEOTIDE SEQUENCE</scope>
    <source>
        <strain evidence="12">ChiW4-1371</strain>
    </source>
</reference>
<feature type="active site" description="Proton donor" evidence="9">
    <location>
        <position position="129"/>
    </location>
</feature>
<protein>
    <recommendedName>
        <fullName evidence="9 11">1-(5-phosphoribosyl)-5-[(5-phosphoribosylamino)methylideneamino] imidazole-4-carboxamide isomerase</fullName>
        <ecNumber evidence="9 11">5.3.1.16</ecNumber>
    </recommendedName>
    <alternativeName>
        <fullName evidence="9">Phosphoribosylformimino-5-aminoimidazole carboxamide ribotide isomerase</fullName>
    </alternativeName>
</protein>
<keyword evidence="7 9" id="KW-0368">Histidine biosynthesis</keyword>